<evidence type="ECO:0000259" key="7">
    <source>
        <dbReference type="Pfam" id="PF01694"/>
    </source>
</evidence>
<evidence type="ECO:0000313" key="9">
    <source>
        <dbReference type="Proteomes" id="UP000825729"/>
    </source>
</evidence>
<dbReference type="SUPFAM" id="SSF110993">
    <property type="entry name" value="eIF-2-alpha, C-terminal domain"/>
    <property type="match status" value="1"/>
</dbReference>
<name>A0AAV7FD85_ARIFI</name>
<gene>
    <name evidence="8" type="ORF">H6P81_003289</name>
</gene>
<dbReference type="SUPFAM" id="SSF144091">
    <property type="entry name" value="Rhomboid-like"/>
    <property type="match status" value="1"/>
</dbReference>
<dbReference type="Proteomes" id="UP000825729">
    <property type="component" value="Unassembled WGS sequence"/>
</dbReference>
<dbReference type="Gene3D" id="3.30.70.1130">
    <property type="entry name" value="EIF_2_alpha"/>
    <property type="match status" value="1"/>
</dbReference>
<dbReference type="GO" id="GO:0016020">
    <property type="term" value="C:membrane"/>
    <property type="evidence" value="ECO:0007669"/>
    <property type="project" value="UniProtKB-SubCell"/>
</dbReference>
<keyword evidence="5 6" id="KW-0472">Membrane</keyword>
<dbReference type="GO" id="GO:0004252">
    <property type="term" value="F:serine-type endopeptidase activity"/>
    <property type="evidence" value="ECO:0007669"/>
    <property type="project" value="InterPro"/>
</dbReference>
<evidence type="ECO:0000256" key="1">
    <source>
        <dbReference type="ARBA" id="ARBA00004141"/>
    </source>
</evidence>
<keyword evidence="3 6" id="KW-0812">Transmembrane</keyword>
<dbReference type="AlphaFoldDB" id="A0AAV7FD85"/>
<evidence type="ECO:0000256" key="4">
    <source>
        <dbReference type="ARBA" id="ARBA00022989"/>
    </source>
</evidence>
<evidence type="ECO:0000313" key="8">
    <source>
        <dbReference type="EMBL" id="KAG9458781.1"/>
    </source>
</evidence>
<evidence type="ECO:0000256" key="2">
    <source>
        <dbReference type="ARBA" id="ARBA00009045"/>
    </source>
</evidence>
<sequence>MQGDDSNQEQGISVLNNAIKACTEDIERLKGKLVLKEAPRTVSKRDDKLLAEHMAKLLSTNEEVSGDEESEEEDIGMGDRDVKRVNGKFWILLLHIGIYVAGHWLQLRGMKALYLYHAYPEWFQFITAAFCHASWNHLSINLFFLYIFGKLVEEEEGNVAKEMQTLSHGWFSPEMQCQSGPLVLYLDSLIQFGQPFLEVKLPSEFCL</sequence>
<dbReference type="Pfam" id="PF01694">
    <property type="entry name" value="Rhomboid"/>
    <property type="match status" value="1"/>
</dbReference>
<dbReference type="PANTHER" id="PTHR43066">
    <property type="entry name" value="RHOMBOID-RELATED PROTEIN"/>
    <property type="match status" value="1"/>
</dbReference>
<proteinExistence type="inferred from homology"/>
<dbReference type="PANTHER" id="PTHR43066:SF5">
    <property type="entry name" value="RHOMBOID-LIKE PROTEIN 11, CHLOROPLASTIC-RELATED"/>
    <property type="match status" value="1"/>
</dbReference>
<comment type="caution">
    <text evidence="8">The sequence shown here is derived from an EMBL/GenBank/DDBJ whole genome shotgun (WGS) entry which is preliminary data.</text>
</comment>
<comment type="subcellular location">
    <subcellularLocation>
        <location evidence="1">Membrane</location>
        <topology evidence="1">Multi-pass membrane protein</topology>
    </subcellularLocation>
</comment>
<dbReference type="EMBL" id="JAINDJ010000002">
    <property type="protein sequence ID" value="KAG9458781.1"/>
    <property type="molecule type" value="Genomic_DNA"/>
</dbReference>
<comment type="similarity">
    <text evidence="2">Belongs to the peptidase S54 family.</text>
</comment>
<organism evidence="8 9">
    <name type="scientific">Aristolochia fimbriata</name>
    <name type="common">White veined hardy Dutchman's pipe vine</name>
    <dbReference type="NCBI Taxonomy" id="158543"/>
    <lineage>
        <taxon>Eukaryota</taxon>
        <taxon>Viridiplantae</taxon>
        <taxon>Streptophyta</taxon>
        <taxon>Embryophyta</taxon>
        <taxon>Tracheophyta</taxon>
        <taxon>Spermatophyta</taxon>
        <taxon>Magnoliopsida</taxon>
        <taxon>Magnoliidae</taxon>
        <taxon>Piperales</taxon>
        <taxon>Aristolochiaceae</taxon>
        <taxon>Aristolochia</taxon>
    </lineage>
</organism>
<feature type="transmembrane region" description="Helical" evidence="6">
    <location>
        <begin position="125"/>
        <end position="148"/>
    </location>
</feature>
<keyword evidence="4 6" id="KW-1133">Transmembrane helix</keyword>
<dbReference type="InterPro" id="IPR022764">
    <property type="entry name" value="Peptidase_S54_rhomboid_dom"/>
</dbReference>
<reference evidence="8 9" key="1">
    <citation type="submission" date="2021-07" db="EMBL/GenBank/DDBJ databases">
        <title>The Aristolochia fimbriata genome: insights into angiosperm evolution, floral development and chemical biosynthesis.</title>
        <authorList>
            <person name="Jiao Y."/>
        </authorList>
    </citation>
    <scope>NUCLEOTIDE SEQUENCE [LARGE SCALE GENOMIC DNA]</scope>
    <source>
        <strain evidence="8">IBCAS-2021</strain>
        <tissue evidence="8">Leaf</tissue>
    </source>
</reference>
<feature type="domain" description="Peptidase S54 rhomboid" evidence="7">
    <location>
        <begin position="121"/>
        <end position="169"/>
    </location>
</feature>
<protein>
    <recommendedName>
        <fullName evidence="7">Peptidase S54 rhomboid domain-containing protein</fullName>
    </recommendedName>
</protein>
<evidence type="ECO:0000256" key="3">
    <source>
        <dbReference type="ARBA" id="ARBA00022692"/>
    </source>
</evidence>
<evidence type="ECO:0000256" key="5">
    <source>
        <dbReference type="ARBA" id="ARBA00023136"/>
    </source>
</evidence>
<feature type="transmembrane region" description="Helical" evidence="6">
    <location>
        <begin position="89"/>
        <end position="105"/>
    </location>
</feature>
<dbReference type="Gene3D" id="1.20.1540.10">
    <property type="entry name" value="Rhomboid-like"/>
    <property type="match status" value="1"/>
</dbReference>
<accession>A0AAV7FD85</accession>
<keyword evidence="9" id="KW-1185">Reference proteome</keyword>
<dbReference type="InterPro" id="IPR035952">
    <property type="entry name" value="Rhomboid-like_sf"/>
</dbReference>
<dbReference type="InterPro" id="IPR024055">
    <property type="entry name" value="TIF2_asu_C"/>
</dbReference>
<evidence type="ECO:0000256" key="6">
    <source>
        <dbReference type="SAM" id="Phobius"/>
    </source>
</evidence>